<evidence type="ECO:0000313" key="3">
    <source>
        <dbReference type="EMBL" id="MBW0145858.1"/>
    </source>
</evidence>
<keyword evidence="1 3" id="KW-0378">Hydrolase</keyword>
<evidence type="ECO:0000259" key="2">
    <source>
        <dbReference type="Pfam" id="PF12697"/>
    </source>
</evidence>
<dbReference type="InterPro" id="IPR000073">
    <property type="entry name" value="AB_hydrolase_1"/>
</dbReference>
<dbReference type="PANTHER" id="PTHR43798:SF31">
    <property type="entry name" value="AB HYDROLASE SUPERFAMILY PROTEIN YCLE"/>
    <property type="match status" value="1"/>
</dbReference>
<accession>A0ABS6V8F8</accession>
<name>A0ABS6V8F8_9SPHN</name>
<dbReference type="GO" id="GO:0016787">
    <property type="term" value="F:hydrolase activity"/>
    <property type="evidence" value="ECO:0007669"/>
    <property type="project" value="UniProtKB-KW"/>
</dbReference>
<comment type="caution">
    <text evidence="3">The sequence shown here is derived from an EMBL/GenBank/DDBJ whole genome shotgun (WGS) entry which is preliminary data.</text>
</comment>
<reference evidence="3 4" key="1">
    <citation type="submission" date="2021-07" db="EMBL/GenBank/DDBJ databases">
        <title>The draft genome sequence of Sphingomicrobium sp. B8.</title>
        <authorList>
            <person name="Mu L."/>
        </authorList>
    </citation>
    <scope>NUCLEOTIDE SEQUENCE [LARGE SCALE GENOMIC DNA]</scope>
    <source>
        <strain evidence="3 4">B8</strain>
    </source>
</reference>
<dbReference type="InterPro" id="IPR050266">
    <property type="entry name" value="AB_hydrolase_sf"/>
</dbReference>
<feature type="domain" description="AB hydrolase-1" evidence="2">
    <location>
        <begin position="26"/>
        <end position="251"/>
    </location>
</feature>
<dbReference type="PANTHER" id="PTHR43798">
    <property type="entry name" value="MONOACYLGLYCEROL LIPASE"/>
    <property type="match status" value="1"/>
</dbReference>
<organism evidence="3 4">
    <name type="scientific">Sphingomicrobium clamense</name>
    <dbReference type="NCBI Taxonomy" id="2851013"/>
    <lineage>
        <taxon>Bacteria</taxon>
        <taxon>Pseudomonadati</taxon>
        <taxon>Pseudomonadota</taxon>
        <taxon>Alphaproteobacteria</taxon>
        <taxon>Sphingomonadales</taxon>
        <taxon>Sphingomonadaceae</taxon>
        <taxon>Sphingomicrobium</taxon>
    </lineage>
</organism>
<sequence>MATIDTSEGRIGYLEQSPAAPNDLPILFLHGVGSDKRVWQPQLDHFGKARRAIAADYPGYGNSAFKLGAGHDDYAKAMVALLDALEIKRAHICGLSLGGVVAIAMASLAPRRCASLHIADSFALHPEGEAIHDRSLAAARELGMRGLAEARVDALIAPGAPEGLREEVIDTMASIDPDAYVHGAKAVWLADQRRRVESIAIPTLITCGSEDKITPPILSIKLVESIPGARLEIIQGAGHLANAERPDDFNRVSDEFLSNLNEKP</sequence>
<dbReference type="Proteomes" id="UP000698028">
    <property type="component" value="Unassembled WGS sequence"/>
</dbReference>
<keyword evidence="4" id="KW-1185">Reference proteome</keyword>
<dbReference type="EMBL" id="JAHVAH010000001">
    <property type="protein sequence ID" value="MBW0145858.1"/>
    <property type="molecule type" value="Genomic_DNA"/>
</dbReference>
<proteinExistence type="predicted"/>
<dbReference type="Pfam" id="PF12697">
    <property type="entry name" value="Abhydrolase_6"/>
    <property type="match status" value="1"/>
</dbReference>
<evidence type="ECO:0000313" key="4">
    <source>
        <dbReference type="Proteomes" id="UP000698028"/>
    </source>
</evidence>
<evidence type="ECO:0000256" key="1">
    <source>
        <dbReference type="ARBA" id="ARBA00022801"/>
    </source>
</evidence>
<protein>
    <submittedName>
        <fullName evidence="3">Alpha/beta hydrolase</fullName>
    </submittedName>
</protein>
<gene>
    <name evidence="3" type="ORF">KTQ36_11200</name>
</gene>
<dbReference type="RefSeq" id="WP_218633736.1">
    <property type="nucleotide sequence ID" value="NZ_JAHVAH010000001.1"/>
</dbReference>